<dbReference type="OrthoDB" id="7173889at2"/>
<dbReference type="Pfam" id="PF13770">
    <property type="entry name" value="DUF4169"/>
    <property type="match status" value="1"/>
</dbReference>
<dbReference type="KEGG" id="sphc:CVN68_14670"/>
<organism evidence="2 3">
    <name type="scientific">Sphingomonas psychrotolerans</name>
    <dbReference type="NCBI Taxonomy" id="1327635"/>
    <lineage>
        <taxon>Bacteria</taxon>
        <taxon>Pseudomonadati</taxon>
        <taxon>Pseudomonadota</taxon>
        <taxon>Alphaproteobacteria</taxon>
        <taxon>Sphingomonadales</taxon>
        <taxon>Sphingomonadaceae</taxon>
        <taxon>Sphingomonas</taxon>
    </lineage>
</organism>
<dbReference type="AlphaFoldDB" id="A0A2K8MGP4"/>
<reference evidence="2 3" key="1">
    <citation type="submission" date="2017-11" db="EMBL/GenBank/DDBJ databases">
        <title>Complete genome sequence of Sphingomonas sp. Strain Cra20, a psychrotolerant potential plant growth promoting rhizobacteria.</title>
        <authorList>
            <person name="Luo Y."/>
        </authorList>
    </citation>
    <scope>NUCLEOTIDE SEQUENCE [LARGE SCALE GENOMIC DNA]</scope>
    <source>
        <strain evidence="2 3">Cra20</strain>
    </source>
</reference>
<dbReference type="EMBL" id="CP024923">
    <property type="protein sequence ID" value="ATY33055.1"/>
    <property type="molecule type" value="Genomic_DNA"/>
</dbReference>
<dbReference type="Proteomes" id="UP000229081">
    <property type="component" value="Chromosome"/>
</dbReference>
<protein>
    <submittedName>
        <fullName evidence="2">DUF4169 domain-containing protein</fullName>
    </submittedName>
</protein>
<evidence type="ECO:0000313" key="2">
    <source>
        <dbReference type="EMBL" id="ATY33055.1"/>
    </source>
</evidence>
<name>A0A2K8MGP4_9SPHN</name>
<sequence length="57" mass="6409">MAEIINLNKARKAKAQAEKPIRAQENRVRFGRTKSEKAADAAEKARIAKTLDDSKRD</sequence>
<gene>
    <name evidence="2" type="ORF">CVN68_14670</name>
</gene>
<dbReference type="InterPro" id="IPR025227">
    <property type="entry name" value="DUF4169"/>
</dbReference>
<feature type="compositionally biased region" description="Basic and acidic residues" evidence="1">
    <location>
        <begin position="15"/>
        <end position="57"/>
    </location>
</feature>
<keyword evidence="3" id="KW-1185">Reference proteome</keyword>
<proteinExistence type="predicted"/>
<dbReference type="RefSeq" id="WP_100282860.1">
    <property type="nucleotide sequence ID" value="NZ_CP024923.1"/>
</dbReference>
<accession>A0A2K8MGP4</accession>
<evidence type="ECO:0000256" key="1">
    <source>
        <dbReference type="SAM" id="MobiDB-lite"/>
    </source>
</evidence>
<evidence type="ECO:0000313" key="3">
    <source>
        <dbReference type="Proteomes" id="UP000229081"/>
    </source>
</evidence>
<feature type="region of interest" description="Disordered" evidence="1">
    <location>
        <begin position="1"/>
        <end position="57"/>
    </location>
</feature>